<dbReference type="PANTHER" id="PTHR34501:SF2">
    <property type="entry name" value="OUTER MEMBRANE PORIN F-RELATED"/>
    <property type="match status" value="1"/>
</dbReference>
<name>A0AAW6QB78_9PAST</name>
<feature type="region of interest" description="Disordered" evidence="10">
    <location>
        <begin position="85"/>
        <end position="108"/>
    </location>
</feature>
<dbReference type="GO" id="GO:0009279">
    <property type="term" value="C:cell outer membrane"/>
    <property type="evidence" value="ECO:0007669"/>
    <property type="project" value="UniProtKB-SubCell"/>
</dbReference>
<evidence type="ECO:0000256" key="2">
    <source>
        <dbReference type="ARBA" id="ARBA00022448"/>
    </source>
</evidence>
<dbReference type="InterPro" id="IPR050298">
    <property type="entry name" value="Gram-neg_bact_OMP"/>
</dbReference>
<evidence type="ECO:0000313" key="13">
    <source>
        <dbReference type="EMBL" id="MDG2950737.1"/>
    </source>
</evidence>
<accession>A0AAW6QB78</accession>
<evidence type="ECO:0000256" key="7">
    <source>
        <dbReference type="ARBA" id="ARBA00023114"/>
    </source>
</evidence>
<evidence type="ECO:0000256" key="4">
    <source>
        <dbReference type="ARBA" id="ARBA00022692"/>
    </source>
</evidence>
<evidence type="ECO:0000256" key="3">
    <source>
        <dbReference type="ARBA" id="ARBA00022452"/>
    </source>
</evidence>
<dbReference type="InterPro" id="IPR023614">
    <property type="entry name" value="Porin_dom_sf"/>
</dbReference>
<keyword evidence="2" id="KW-0813">Transport</keyword>
<dbReference type="RefSeq" id="WP_317477687.1">
    <property type="nucleotide sequence ID" value="NZ_JARQTW010000016.1"/>
</dbReference>
<gene>
    <name evidence="13" type="ORF">P7M15_09465</name>
</gene>
<dbReference type="Gene3D" id="2.40.160.10">
    <property type="entry name" value="Porin"/>
    <property type="match status" value="1"/>
</dbReference>
<evidence type="ECO:0000256" key="10">
    <source>
        <dbReference type="SAM" id="MobiDB-lite"/>
    </source>
</evidence>
<organism evidence="13 14">
    <name type="scientific">Exercitatus varius</name>
    <dbReference type="NCBI Taxonomy" id="67857"/>
    <lineage>
        <taxon>Bacteria</taxon>
        <taxon>Pseudomonadati</taxon>
        <taxon>Pseudomonadota</taxon>
        <taxon>Gammaproteobacteria</taxon>
        <taxon>Pasteurellales</taxon>
        <taxon>Pasteurellaceae</taxon>
        <taxon>Exercitatus</taxon>
    </lineage>
</organism>
<dbReference type="EMBL" id="JARQTW010000016">
    <property type="protein sequence ID" value="MDG2950737.1"/>
    <property type="molecule type" value="Genomic_DNA"/>
</dbReference>
<dbReference type="InterPro" id="IPR033900">
    <property type="entry name" value="Gram_neg_porin_domain"/>
</dbReference>
<keyword evidence="6" id="KW-0406">Ion transport</keyword>
<evidence type="ECO:0000256" key="8">
    <source>
        <dbReference type="ARBA" id="ARBA00023136"/>
    </source>
</evidence>
<keyword evidence="3" id="KW-1134">Transmembrane beta strand</keyword>
<dbReference type="CDD" id="cd00342">
    <property type="entry name" value="gram_neg_porins"/>
    <property type="match status" value="1"/>
</dbReference>
<dbReference type="AlphaFoldDB" id="A0AAW6QB78"/>
<evidence type="ECO:0000259" key="12">
    <source>
        <dbReference type="Pfam" id="PF13609"/>
    </source>
</evidence>
<keyword evidence="7" id="KW-0626">Porin</keyword>
<evidence type="ECO:0000313" key="14">
    <source>
        <dbReference type="Proteomes" id="UP001214976"/>
    </source>
</evidence>
<evidence type="ECO:0000256" key="5">
    <source>
        <dbReference type="ARBA" id="ARBA00022729"/>
    </source>
</evidence>
<protein>
    <submittedName>
        <fullName evidence="13">Porin</fullName>
    </submittedName>
</protein>
<feature type="chain" id="PRO_5043554851" evidence="11">
    <location>
        <begin position="22"/>
        <end position="363"/>
    </location>
</feature>
<evidence type="ECO:0000256" key="11">
    <source>
        <dbReference type="SAM" id="SignalP"/>
    </source>
</evidence>
<evidence type="ECO:0000256" key="6">
    <source>
        <dbReference type="ARBA" id="ARBA00023065"/>
    </source>
</evidence>
<comment type="caution">
    <text evidence="13">The sequence shown here is derived from an EMBL/GenBank/DDBJ whole genome shotgun (WGS) entry which is preliminary data.</text>
</comment>
<comment type="subcellular location">
    <subcellularLocation>
        <location evidence="1">Cell outer membrane</location>
        <topology evidence="1">Multi-pass membrane protein</topology>
    </subcellularLocation>
</comment>
<sequence>MKKTLVALAVAAAAVASTANAAVVYEQDGAKVELSGSFRMFLGKVGDERGDLKNNDSRVYIKANQDLGNGLSAFAGYQIRFTEDNNSSEANHGSAASDDNKNDWGSPSTHELYAGIAHQDVGRLAFGRQQTTADDVLQDATYFRSGKYGPLTTRSDKSIKFKSAEWNGFQIGADYLFGHEKMGNSSSTDLRYKNGYGVTAFYHYDIDENQKLEFAAGYTQDNYDDNYWHDTRLRSRAWLVHGSYTYGPYYLALNYGQTKDAYDDDLANFGENTKGRYAMVDARYQFSEPSALFFQWERKDVKFDNETYADDDWRIKNRYQVGVDYKLHKNVITYAMYEQERTKFDGGDTEKDNIYGVGLRVFF</sequence>
<dbReference type="GO" id="GO:0006811">
    <property type="term" value="P:monoatomic ion transport"/>
    <property type="evidence" value="ECO:0007669"/>
    <property type="project" value="UniProtKB-KW"/>
</dbReference>
<reference evidence="13" key="1">
    <citation type="submission" date="2023-03" db="EMBL/GenBank/DDBJ databases">
        <title>Classification of Bisgaard taxon 6 and taxon 10 as Exercitatus varius gen. nov., spec. nov.</title>
        <authorList>
            <person name="Christensen H."/>
        </authorList>
    </citation>
    <scope>NUCLEOTIDE SEQUENCE</scope>
    <source>
        <strain evidence="13">86116</strain>
    </source>
</reference>
<dbReference type="PANTHER" id="PTHR34501">
    <property type="entry name" value="PROTEIN YDDL-RELATED"/>
    <property type="match status" value="1"/>
</dbReference>
<dbReference type="SUPFAM" id="SSF56935">
    <property type="entry name" value="Porins"/>
    <property type="match status" value="1"/>
</dbReference>
<dbReference type="GO" id="GO:0046930">
    <property type="term" value="C:pore complex"/>
    <property type="evidence" value="ECO:0007669"/>
    <property type="project" value="UniProtKB-KW"/>
</dbReference>
<dbReference type="GO" id="GO:0015288">
    <property type="term" value="F:porin activity"/>
    <property type="evidence" value="ECO:0007669"/>
    <property type="project" value="UniProtKB-KW"/>
</dbReference>
<keyword evidence="4" id="KW-0812">Transmembrane</keyword>
<dbReference type="Proteomes" id="UP001214976">
    <property type="component" value="Unassembled WGS sequence"/>
</dbReference>
<proteinExistence type="predicted"/>
<evidence type="ECO:0000256" key="9">
    <source>
        <dbReference type="ARBA" id="ARBA00023237"/>
    </source>
</evidence>
<evidence type="ECO:0000256" key="1">
    <source>
        <dbReference type="ARBA" id="ARBA00004571"/>
    </source>
</evidence>
<feature type="domain" description="Porin" evidence="12">
    <location>
        <begin position="8"/>
        <end position="343"/>
    </location>
</feature>
<keyword evidence="9" id="KW-0998">Cell outer membrane</keyword>
<feature type="signal peptide" evidence="11">
    <location>
        <begin position="1"/>
        <end position="21"/>
    </location>
</feature>
<keyword evidence="5 11" id="KW-0732">Signal</keyword>
<keyword evidence="8" id="KW-0472">Membrane</keyword>
<dbReference type="Pfam" id="PF13609">
    <property type="entry name" value="Porin_4"/>
    <property type="match status" value="1"/>
</dbReference>